<evidence type="ECO:0000313" key="2">
    <source>
        <dbReference type="EMBL" id="RCG28471.1"/>
    </source>
</evidence>
<reference evidence="2 3" key="1">
    <citation type="submission" date="2018-06" db="EMBL/GenBank/DDBJ databases">
        <title>Streptomyces reniochalinae sp. nov. and Streptomyces diacarnus sp. nov. from marine sponges.</title>
        <authorList>
            <person name="Li L."/>
        </authorList>
    </citation>
    <scope>NUCLEOTIDE SEQUENCE [LARGE SCALE GENOMIC DNA]</scope>
    <source>
        <strain evidence="2 3">LHW51701</strain>
    </source>
</reference>
<name>A0A367FDW0_9ACTN</name>
<proteinExistence type="predicted"/>
<comment type="caution">
    <text evidence="2">The sequence shown here is derived from an EMBL/GenBank/DDBJ whole genome shotgun (WGS) entry which is preliminary data.</text>
</comment>
<feature type="compositionally biased region" description="Basic and acidic residues" evidence="1">
    <location>
        <begin position="17"/>
        <end position="32"/>
    </location>
</feature>
<dbReference type="EMBL" id="QOIN01000025">
    <property type="protein sequence ID" value="RCG28471.1"/>
    <property type="molecule type" value="Genomic_DNA"/>
</dbReference>
<evidence type="ECO:0000313" key="3">
    <source>
        <dbReference type="Proteomes" id="UP000252914"/>
    </source>
</evidence>
<organism evidence="2 3">
    <name type="scientific">Streptomyces diacarni</name>
    <dbReference type="NCBI Taxonomy" id="2800381"/>
    <lineage>
        <taxon>Bacteria</taxon>
        <taxon>Bacillati</taxon>
        <taxon>Actinomycetota</taxon>
        <taxon>Actinomycetes</taxon>
        <taxon>Kitasatosporales</taxon>
        <taxon>Streptomycetaceae</taxon>
        <taxon>Streptomyces</taxon>
    </lineage>
</organism>
<dbReference type="Proteomes" id="UP000252914">
    <property type="component" value="Unassembled WGS sequence"/>
</dbReference>
<accession>A0A367FDW0</accession>
<keyword evidence="3" id="KW-1185">Reference proteome</keyword>
<dbReference type="Pfam" id="PF19474">
    <property type="entry name" value="DUF6011"/>
    <property type="match status" value="1"/>
</dbReference>
<sequence length="112" mass="11827">MKGARMSGESRSARSAAQREPDAGGGESRRAEVGQGEWADTAPLPGSEPVEESESTQGNSPKNVVCRMCGQPLRDRASRLWGLGPACRHKLAVRTAPVPPAHEVAQETLPGL</sequence>
<gene>
    <name evidence="2" type="ORF">DTL70_02160</name>
</gene>
<dbReference type="AlphaFoldDB" id="A0A367FDW0"/>
<protein>
    <submittedName>
        <fullName evidence="2">Uncharacterized protein</fullName>
    </submittedName>
</protein>
<dbReference type="InterPro" id="IPR046053">
    <property type="entry name" value="DUF6011"/>
</dbReference>
<evidence type="ECO:0000256" key="1">
    <source>
        <dbReference type="SAM" id="MobiDB-lite"/>
    </source>
</evidence>
<feature type="region of interest" description="Disordered" evidence="1">
    <location>
        <begin position="1"/>
        <end position="64"/>
    </location>
</feature>